<protein>
    <recommendedName>
        <fullName evidence="3">Flagellar biosynthetic protein FlhB</fullName>
    </recommendedName>
</protein>
<keyword evidence="6 13" id="KW-0812">Transmembrane</keyword>
<dbReference type="SUPFAM" id="SSF160544">
    <property type="entry name" value="EscU C-terminal domain-like"/>
    <property type="match status" value="1"/>
</dbReference>
<keyword evidence="8" id="KW-0653">Protein transport</keyword>
<organism evidence="14 15">
    <name type="scientific">Phyllobacterium sophorae</name>
    <dbReference type="NCBI Taxonomy" id="1520277"/>
    <lineage>
        <taxon>Bacteria</taxon>
        <taxon>Pseudomonadati</taxon>
        <taxon>Pseudomonadota</taxon>
        <taxon>Alphaproteobacteria</taxon>
        <taxon>Hyphomicrobiales</taxon>
        <taxon>Phyllobacteriaceae</taxon>
        <taxon>Phyllobacterium</taxon>
    </lineage>
</organism>
<comment type="function">
    <text evidence="12">Required for formation of the rod structure in the basal body of the flagellar apparatus. Together with FliI and FliH, may constitute the export apparatus of flagellin.</text>
</comment>
<sequence length="354" mass="39070">MSEGADKESKTEEATEKKISDAIEKGNLPFSREAPILASIIAFLIIMVFVAVPGGLKLTALLSELLDKSDDWRLTSADDARQLFSIIGAAVGIALLPVLIIIPGAGILASVLQNAPRIVANRIEPQFSRISIAKGWSRIFGAAGRVEFLKSTFKFAAASAIVFMIFFEDTHFFVDAIITEPNALPELIRSHLVRLLSSIAIAVTVLAAFDLAWTRIHWRSELRMTRQEIKDEHKQAEGDPLLKSRLRSLGRDRARQRMIASVPTATLIVANPTHFSVALRYVAAKDSAPVVVAKGQDIIALKIREIAEAHDIPVFENTQLARSLYKQVQVNNVIAPEFYKAVAELIQFVNARRR</sequence>
<evidence type="ECO:0000256" key="2">
    <source>
        <dbReference type="ARBA" id="ARBA00010690"/>
    </source>
</evidence>
<evidence type="ECO:0000313" key="14">
    <source>
        <dbReference type="EMBL" id="PSH61882.1"/>
    </source>
</evidence>
<keyword evidence="14" id="KW-0282">Flagellum</keyword>
<dbReference type="Gene3D" id="6.10.250.2080">
    <property type="match status" value="1"/>
</dbReference>
<dbReference type="GO" id="GO:0005886">
    <property type="term" value="C:plasma membrane"/>
    <property type="evidence" value="ECO:0007669"/>
    <property type="project" value="UniProtKB-SubCell"/>
</dbReference>
<dbReference type="GO" id="GO:0009306">
    <property type="term" value="P:protein secretion"/>
    <property type="evidence" value="ECO:0007669"/>
    <property type="project" value="InterPro"/>
</dbReference>
<comment type="caution">
    <text evidence="14">The sequence shown here is derived from an EMBL/GenBank/DDBJ whole genome shotgun (WGS) entry which is preliminary data.</text>
</comment>
<keyword evidence="7" id="KW-1005">Bacterial flagellum biogenesis</keyword>
<dbReference type="Pfam" id="PF01312">
    <property type="entry name" value="Bac_export_2"/>
    <property type="match status" value="1"/>
</dbReference>
<feature type="transmembrane region" description="Helical" evidence="13">
    <location>
        <begin position="36"/>
        <end position="63"/>
    </location>
</feature>
<dbReference type="GO" id="GO:0044781">
    <property type="term" value="P:bacterial-type flagellum organization"/>
    <property type="evidence" value="ECO:0007669"/>
    <property type="project" value="UniProtKB-KW"/>
</dbReference>
<evidence type="ECO:0000256" key="4">
    <source>
        <dbReference type="ARBA" id="ARBA00022448"/>
    </source>
</evidence>
<feature type="transmembrane region" description="Helical" evidence="13">
    <location>
        <begin position="83"/>
        <end position="112"/>
    </location>
</feature>
<evidence type="ECO:0000256" key="10">
    <source>
        <dbReference type="ARBA" id="ARBA00023136"/>
    </source>
</evidence>
<feature type="transmembrane region" description="Helical" evidence="13">
    <location>
        <begin position="194"/>
        <end position="213"/>
    </location>
</feature>
<dbReference type="RefSeq" id="WP_106666055.1">
    <property type="nucleotide sequence ID" value="NZ_PGGM01000011.1"/>
</dbReference>
<evidence type="ECO:0000256" key="7">
    <source>
        <dbReference type="ARBA" id="ARBA00022795"/>
    </source>
</evidence>
<proteinExistence type="inferred from homology"/>
<evidence type="ECO:0000256" key="11">
    <source>
        <dbReference type="ARBA" id="ARBA00023225"/>
    </source>
</evidence>
<reference evidence="15" key="1">
    <citation type="submission" date="2017-11" db="EMBL/GenBank/DDBJ databases">
        <authorList>
            <person name="Kuznetsova I."/>
            <person name="Sazanova A."/>
            <person name="Chirak E."/>
            <person name="Safronova V."/>
            <person name="Willems A."/>
        </authorList>
    </citation>
    <scope>NUCLEOTIDE SEQUENCE [LARGE SCALE GENOMIC DNA]</scope>
    <source>
        <strain evidence="15">CCBAU 03422</strain>
    </source>
</reference>
<dbReference type="OrthoDB" id="9807950at2"/>
<dbReference type="AlphaFoldDB" id="A0A2P7B5Y5"/>
<keyword evidence="9 13" id="KW-1133">Transmembrane helix</keyword>
<evidence type="ECO:0000256" key="1">
    <source>
        <dbReference type="ARBA" id="ARBA00004651"/>
    </source>
</evidence>
<keyword evidence="4" id="KW-0813">Transport</keyword>
<keyword evidence="11" id="KW-1006">Bacterial flagellum protein export</keyword>
<comment type="subcellular location">
    <subcellularLocation>
        <location evidence="1">Cell membrane</location>
        <topology evidence="1">Multi-pass membrane protein</topology>
    </subcellularLocation>
</comment>
<dbReference type="FunFam" id="3.40.1690.10:FF:000001">
    <property type="entry name" value="Flagellar biosynthetic protein FlhB"/>
    <property type="match status" value="1"/>
</dbReference>
<dbReference type="EMBL" id="PGGM01000011">
    <property type="protein sequence ID" value="PSH61882.1"/>
    <property type="molecule type" value="Genomic_DNA"/>
</dbReference>
<name>A0A2P7B5Y5_9HYPH</name>
<keyword evidence="10 13" id="KW-0472">Membrane</keyword>
<keyword evidence="14" id="KW-0969">Cilium</keyword>
<dbReference type="PRINTS" id="PR00950">
    <property type="entry name" value="TYPE3IMSPROT"/>
</dbReference>
<accession>A0A2P7B5Y5</accession>
<gene>
    <name evidence="14" type="primary">flhB</name>
    <name evidence="14" type="ORF">CU103_21410</name>
</gene>
<keyword evidence="14" id="KW-0966">Cell projection</keyword>
<dbReference type="InterPro" id="IPR006135">
    <property type="entry name" value="T3SS_substrate_exporter"/>
</dbReference>
<dbReference type="PANTHER" id="PTHR30531:SF12">
    <property type="entry name" value="FLAGELLAR BIOSYNTHETIC PROTEIN FLHB"/>
    <property type="match status" value="1"/>
</dbReference>
<keyword evidence="5" id="KW-1003">Cell membrane</keyword>
<evidence type="ECO:0000256" key="8">
    <source>
        <dbReference type="ARBA" id="ARBA00022927"/>
    </source>
</evidence>
<evidence type="ECO:0000256" key="3">
    <source>
        <dbReference type="ARBA" id="ARBA00021622"/>
    </source>
</evidence>
<keyword evidence="15" id="KW-1185">Reference proteome</keyword>
<evidence type="ECO:0000313" key="15">
    <source>
        <dbReference type="Proteomes" id="UP000241764"/>
    </source>
</evidence>
<feature type="transmembrane region" description="Helical" evidence="13">
    <location>
        <begin position="155"/>
        <end position="174"/>
    </location>
</feature>
<dbReference type="PANTHER" id="PTHR30531">
    <property type="entry name" value="FLAGELLAR BIOSYNTHETIC PROTEIN FLHB"/>
    <property type="match status" value="1"/>
</dbReference>
<evidence type="ECO:0000256" key="9">
    <source>
        <dbReference type="ARBA" id="ARBA00022989"/>
    </source>
</evidence>
<dbReference type="InterPro" id="IPR029025">
    <property type="entry name" value="T3SS_substrate_exporter_C"/>
</dbReference>
<comment type="similarity">
    <text evidence="2">Belongs to the type III secretion exporter family.</text>
</comment>
<dbReference type="Gene3D" id="3.40.1690.10">
    <property type="entry name" value="secretion proteins EscU"/>
    <property type="match status" value="1"/>
</dbReference>
<dbReference type="Proteomes" id="UP000241764">
    <property type="component" value="Unassembled WGS sequence"/>
</dbReference>
<evidence type="ECO:0000256" key="12">
    <source>
        <dbReference type="ARBA" id="ARBA00025078"/>
    </source>
</evidence>
<evidence type="ECO:0000256" key="13">
    <source>
        <dbReference type="SAM" id="Phobius"/>
    </source>
</evidence>
<evidence type="ECO:0000256" key="6">
    <source>
        <dbReference type="ARBA" id="ARBA00022692"/>
    </source>
</evidence>
<evidence type="ECO:0000256" key="5">
    <source>
        <dbReference type="ARBA" id="ARBA00022475"/>
    </source>
</evidence>